<dbReference type="RefSeq" id="WP_090940512.1">
    <property type="nucleotide sequence ID" value="NZ_FOTS01000038.1"/>
</dbReference>
<dbReference type="InterPro" id="IPR051454">
    <property type="entry name" value="RNA/ubiquinone_mod_enzymes"/>
</dbReference>
<dbReference type="PANTHER" id="PTHR30217:SF10">
    <property type="entry name" value="23S RRNA 5-HYDROXYCYTIDINE C2501 SYNTHASE"/>
    <property type="match status" value="1"/>
</dbReference>
<keyword evidence="1" id="KW-0645">Protease</keyword>
<dbReference type="Proteomes" id="UP000199520">
    <property type="component" value="Unassembled WGS sequence"/>
</dbReference>
<dbReference type="AlphaFoldDB" id="A0A1I4MVU4"/>
<protein>
    <submittedName>
        <fullName evidence="1">Putative protease</fullName>
    </submittedName>
</protein>
<dbReference type="GO" id="GO:0008233">
    <property type="term" value="F:peptidase activity"/>
    <property type="evidence" value="ECO:0007669"/>
    <property type="project" value="UniProtKB-KW"/>
</dbReference>
<dbReference type="STRING" id="1123291.SAMN04490355_103822"/>
<accession>A0A1I4MVU4</accession>
<evidence type="ECO:0000313" key="2">
    <source>
        <dbReference type="Proteomes" id="UP000199520"/>
    </source>
</evidence>
<dbReference type="OrthoDB" id="9807498at2"/>
<proteinExistence type="predicted"/>
<dbReference type="EMBL" id="FOTS01000038">
    <property type="protein sequence ID" value="SFM07328.1"/>
    <property type="molecule type" value="Genomic_DNA"/>
</dbReference>
<dbReference type="Pfam" id="PF01136">
    <property type="entry name" value="Peptidase_U32"/>
    <property type="match status" value="2"/>
</dbReference>
<reference evidence="2" key="1">
    <citation type="submission" date="2016-10" db="EMBL/GenBank/DDBJ databases">
        <authorList>
            <person name="Varghese N."/>
            <person name="Submissions S."/>
        </authorList>
    </citation>
    <scope>NUCLEOTIDE SEQUENCE [LARGE SCALE GENOMIC DNA]</scope>
    <source>
        <strain evidence="2">DSM 13327</strain>
    </source>
</reference>
<keyword evidence="1" id="KW-0378">Hydrolase</keyword>
<dbReference type="InterPro" id="IPR001539">
    <property type="entry name" value="Peptidase_U32"/>
</dbReference>
<name>A0A1I4MVU4_9FIRM</name>
<evidence type="ECO:0000313" key="1">
    <source>
        <dbReference type="EMBL" id="SFM07328.1"/>
    </source>
</evidence>
<organism evidence="1 2">
    <name type="scientific">Pelosinus propionicus DSM 13327</name>
    <dbReference type="NCBI Taxonomy" id="1123291"/>
    <lineage>
        <taxon>Bacteria</taxon>
        <taxon>Bacillati</taxon>
        <taxon>Bacillota</taxon>
        <taxon>Negativicutes</taxon>
        <taxon>Selenomonadales</taxon>
        <taxon>Sporomusaceae</taxon>
        <taxon>Pelosinus</taxon>
    </lineage>
</organism>
<sequence>MLLTRDSVELLAPVGTWDVLEAAIEAGANAVYLGGKRFNMRMFKTTANFDDATLGKAIEYAHRHNVALHVTVNNLISDRELDNMRSYLKLLDELKPDALIVQDLSILQLAREINLSVPLHASIMMNTHNEHAVRALQGYGISRVVVNREMSLSQLSLLKERTGIEVEYFIHGDMCISHSGQCVQSGVVFGQSSNRGRCLKPCRWPYQLVDAATGLPIDDQAPGPYKLAMKDMCLYMKLPELIQAGVTSFKIEGRMRTADFVSGIVKTYRKAIDRYIADPMGYTPDLQDWENLQNTRSRDFSTCYALGNPGATAIGYSGKREPRFFSQAVREADMATLAKRSHPNPTNKPFDPTLSVHVADLASLIAACQNGANTIYIGGEVAKPGIPWTLQTMVQAVEEAGKYDAKVIITTPRITMERECGELEQFFSSLPKINPHGLMVGNLGALTLAQQHSTLPLQAEFSFNVFNHVTAQLLKNNNVKKATISLEATYEQIMQLVENSPLPLEFIVHGSLPAMITDHSIPEAVLTNQYQSDYDPALDTTRYALLDTAGQQHPIMVDQYGRSNLLFAKDLCLLPHLYSLRTVQNYRIEGQYYTPELVGLVTKIYREELDKIVAEQSAYHFDAGQLERIAAASPRELGIGTFRYRLSK</sequence>
<dbReference type="PANTHER" id="PTHR30217">
    <property type="entry name" value="PEPTIDASE U32 FAMILY"/>
    <property type="match status" value="1"/>
</dbReference>
<gene>
    <name evidence="1" type="ORF">SAMN04490355_103822</name>
</gene>
<keyword evidence="2" id="KW-1185">Reference proteome</keyword>
<dbReference type="GO" id="GO:0006508">
    <property type="term" value="P:proteolysis"/>
    <property type="evidence" value="ECO:0007669"/>
    <property type="project" value="UniProtKB-KW"/>
</dbReference>